<feature type="region of interest" description="Disordered" evidence="1">
    <location>
        <begin position="43"/>
        <end position="75"/>
    </location>
</feature>
<organism evidence="2 3">
    <name type="scientific">Ajellomyces capsulatus (strain H88)</name>
    <name type="common">Darling's disease fungus</name>
    <name type="synonym">Histoplasma capsulatum</name>
    <dbReference type="NCBI Taxonomy" id="544711"/>
    <lineage>
        <taxon>Eukaryota</taxon>
        <taxon>Fungi</taxon>
        <taxon>Dikarya</taxon>
        <taxon>Ascomycota</taxon>
        <taxon>Pezizomycotina</taxon>
        <taxon>Eurotiomycetes</taxon>
        <taxon>Eurotiomycetidae</taxon>
        <taxon>Onygenales</taxon>
        <taxon>Ajellomycetaceae</taxon>
        <taxon>Histoplasma</taxon>
    </lineage>
</organism>
<proteinExistence type="predicted"/>
<name>A0A8A1LYE2_AJEC8</name>
<gene>
    <name evidence="2" type="ORF">I7I53_11781</name>
</gene>
<evidence type="ECO:0000313" key="3">
    <source>
        <dbReference type="Proteomes" id="UP000663419"/>
    </source>
</evidence>
<sequence length="75" mass="8384">MGVTAGQQETIRATRAPYPFSKDLPKSCLILFGIPYQHVAFSPPTQPKYDKERGKPRNLAPFIIKNPTRHLSSSS</sequence>
<accession>A0A8A1LYE2</accession>
<dbReference type="EMBL" id="CP069107">
    <property type="protein sequence ID" value="QSS57563.1"/>
    <property type="molecule type" value="Genomic_DNA"/>
</dbReference>
<protein>
    <submittedName>
        <fullName evidence="2">Uncharacterized protein</fullName>
    </submittedName>
</protein>
<evidence type="ECO:0000256" key="1">
    <source>
        <dbReference type="SAM" id="MobiDB-lite"/>
    </source>
</evidence>
<dbReference type="Proteomes" id="UP000663419">
    <property type="component" value="Chromosome 6"/>
</dbReference>
<reference evidence="2" key="1">
    <citation type="submission" date="2021-01" db="EMBL/GenBank/DDBJ databases">
        <title>Chromosome-level genome assembly of a human fungal pathogen reveals clustering of transcriptionally co-regulated genes.</title>
        <authorList>
            <person name="Voorhies M."/>
            <person name="Cohen S."/>
            <person name="Shea T.P."/>
            <person name="Petrus S."/>
            <person name="Munoz J.F."/>
            <person name="Poplawski S."/>
            <person name="Goldman W.E."/>
            <person name="Michael T."/>
            <person name="Cuomo C.A."/>
            <person name="Sil A."/>
            <person name="Beyhan S."/>
        </authorList>
    </citation>
    <scope>NUCLEOTIDE SEQUENCE</scope>
    <source>
        <strain evidence="2">H88</strain>
    </source>
</reference>
<dbReference type="VEuPathDB" id="FungiDB:I7I53_11781"/>
<evidence type="ECO:0000313" key="2">
    <source>
        <dbReference type="EMBL" id="QSS57563.1"/>
    </source>
</evidence>
<dbReference type="AlphaFoldDB" id="A0A8A1LYE2"/>